<evidence type="ECO:0000256" key="1">
    <source>
        <dbReference type="ARBA" id="ARBA00005964"/>
    </source>
</evidence>
<name>A0A0G4L099_VERLO</name>
<accession>A0A0G4L099</accession>
<dbReference type="PROSITE" id="PS00122">
    <property type="entry name" value="CARBOXYLESTERASE_B_1"/>
    <property type="match status" value="1"/>
</dbReference>
<dbReference type="AlphaFoldDB" id="A0A0G4L099"/>
<comment type="similarity">
    <text evidence="1 3">Belongs to the type-B carboxylesterase/lipase family.</text>
</comment>
<dbReference type="Proteomes" id="UP000045706">
    <property type="component" value="Unassembled WGS sequence"/>
</dbReference>
<dbReference type="InterPro" id="IPR002018">
    <property type="entry name" value="CarbesteraseB"/>
</dbReference>
<evidence type="ECO:0000313" key="6">
    <source>
        <dbReference type="Proteomes" id="UP000045706"/>
    </source>
</evidence>
<dbReference type="PANTHER" id="PTHR11559">
    <property type="entry name" value="CARBOXYLESTERASE"/>
    <property type="match status" value="1"/>
</dbReference>
<dbReference type="InterPro" id="IPR019826">
    <property type="entry name" value="Carboxylesterase_B_AS"/>
</dbReference>
<dbReference type="EMBL" id="CVQI01005947">
    <property type="protein sequence ID" value="CRK15376.1"/>
    <property type="molecule type" value="Genomic_DNA"/>
</dbReference>
<dbReference type="GO" id="GO:0016787">
    <property type="term" value="F:hydrolase activity"/>
    <property type="evidence" value="ECO:0007669"/>
    <property type="project" value="UniProtKB-KW"/>
</dbReference>
<organism evidence="5 6">
    <name type="scientific">Verticillium longisporum</name>
    <name type="common">Verticillium dahliae var. longisporum</name>
    <dbReference type="NCBI Taxonomy" id="100787"/>
    <lineage>
        <taxon>Eukaryota</taxon>
        <taxon>Fungi</taxon>
        <taxon>Dikarya</taxon>
        <taxon>Ascomycota</taxon>
        <taxon>Pezizomycotina</taxon>
        <taxon>Sordariomycetes</taxon>
        <taxon>Hypocreomycetidae</taxon>
        <taxon>Glomerellales</taxon>
        <taxon>Plectosphaerellaceae</taxon>
        <taxon>Verticillium</taxon>
    </lineage>
</organism>
<feature type="non-terminal residue" evidence="5">
    <location>
        <position position="1"/>
    </location>
</feature>
<dbReference type="InterPro" id="IPR050309">
    <property type="entry name" value="Type-B_Carboxylest/Lipase"/>
</dbReference>
<gene>
    <name evidence="5" type="ORF">BN1723_017425</name>
</gene>
<reference evidence="6" key="1">
    <citation type="submission" date="2015-05" db="EMBL/GenBank/DDBJ databases">
        <authorList>
            <person name="Fogelqvist Johan"/>
        </authorList>
    </citation>
    <scope>NUCLEOTIDE SEQUENCE [LARGE SCALE GENOMIC DNA]</scope>
</reference>
<dbReference type="ESTHER" id="verdv-g2x5a5">
    <property type="family name" value="Fungal_carboxylesterase_lipase"/>
</dbReference>
<evidence type="ECO:0000313" key="5">
    <source>
        <dbReference type="EMBL" id="CRK15376.1"/>
    </source>
</evidence>
<feature type="domain" description="Carboxylesterase type B" evidence="4">
    <location>
        <begin position="74"/>
        <end position="183"/>
    </location>
</feature>
<dbReference type="Pfam" id="PF00135">
    <property type="entry name" value="COesterase"/>
    <property type="match status" value="1"/>
</dbReference>
<feature type="non-terminal residue" evidence="5">
    <location>
        <position position="183"/>
    </location>
</feature>
<dbReference type="InterPro" id="IPR029058">
    <property type="entry name" value="AB_hydrolase_fold"/>
</dbReference>
<dbReference type="SUPFAM" id="SSF53474">
    <property type="entry name" value="alpha/beta-Hydrolases"/>
    <property type="match status" value="2"/>
</dbReference>
<dbReference type="EC" id="3.1.1.-" evidence="3"/>
<proteinExistence type="inferred from homology"/>
<protein>
    <recommendedName>
        <fullName evidence="3">Carboxylic ester hydrolase</fullName>
        <ecNumber evidence="3">3.1.1.-</ecNumber>
    </recommendedName>
</protein>
<evidence type="ECO:0000256" key="2">
    <source>
        <dbReference type="ARBA" id="ARBA00022801"/>
    </source>
</evidence>
<evidence type="ECO:0000256" key="3">
    <source>
        <dbReference type="RuleBase" id="RU361235"/>
    </source>
</evidence>
<evidence type="ECO:0000259" key="4">
    <source>
        <dbReference type="Pfam" id="PF00135"/>
    </source>
</evidence>
<sequence>GQAVYDLVVKEAGCAGKADTLNCLRDVPYQTFLKAVTSTPGILSYSSVALSYLPRPDGKVLTQSPDILAATGKPEGTKADAKLPVLYWIFGGGFQLGWSSMYDGTGLINHGVDLKKPFIFVAVNYRVAGFGFMPGKEILADGSSNLGLLDQRMGLEWVADNIASFGGDPSKVTIWGESAGAIS</sequence>
<keyword evidence="2 3" id="KW-0378">Hydrolase</keyword>
<dbReference type="Gene3D" id="3.40.50.1820">
    <property type="entry name" value="alpha/beta hydrolase"/>
    <property type="match status" value="2"/>
</dbReference>